<keyword evidence="3" id="KW-1185">Reference proteome</keyword>
<dbReference type="RefSeq" id="WP_073403043.1">
    <property type="nucleotide sequence ID" value="NZ_FQTV01000014.1"/>
</dbReference>
<evidence type="ECO:0000313" key="3">
    <source>
        <dbReference type="Proteomes" id="UP000184509"/>
    </source>
</evidence>
<keyword evidence="1" id="KW-0472">Membrane</keyword>
<evidence type="ECO:0000256" key="1">
    <source>
        <dbReference type="SAM" id="Phobius"/>
    </source>
</evidence>
<sequence length="377" mass="43477">MIRNYIKNTSKLLIINGTIGVLPIILCMILSEFISASTAIYISSAVGLFFSLLIYHLIGRGGSLLLLLASTLLLIILGISTLIPSINIPQGMLPFYIEIGIIIIASVILYEKRKIKKLFLKRNSSHYDKDLMYSIDSGAIYSRLIQVLCIPHFIITSLIIIFTSPLGKVTDLILLHILPPAILFIAIIISQIGLTLLLSLSSKIEKIPILNEKGEVVDKKYSFEKHYYKNMYINPVIRIAVISNGLLFLSRRSENANFNPDKIDLPMESYLRYEENLEEGVNRTMRRFFPNEDKLEPRFSIKYRFKTEETNRLIYLYILYIEDDKLLCTPKFRDGKLWTFQQIETNLDKNFFGECFEKEYDQLKEAALISEEYKKIN</sequence>
<protein>
    <submittedName>
        <fullName evidence="2">Uncharacterized protein</fullName>
    </submittedName>
</protein>
<proteinExistence type="predicted"/>
<feature type="transmembrane region" description="Helical" evidence="1">
    <location>
        <begin position="92"/>
        <end position="110"/>
    </location>
</feature>
<feature type="transmembrane region" description="Helical" evidence="1">
    <location>
        <begin position="144"/>
        <end position="167"/>
    </location>
</feature>
<dbReference type="EMBL" id="FQTV01000014">
    <property type="protein sequence ID" value="SHF81855.1"/>
    <property type="molecule type" value="Genomic_DNA"/>
</dbReference>
<dbReference type="STRING" id="1297750.SAMN05444405_11460"/>
<accession>A0A1M5ERH0</accession>
<evidence type="ECO:0000313" key="2">
    <source>
        <dbReference type="EMBL" id="SHF81855.1"/>
    </source>
</evidence>
<keyword evidence="1" id="KW-1133">Transmembrane helix</keyword>
<dbReference type="Proteomes" id="UP000184509">
    <property type="component" value="Unassembled WGS sequence"/>
</dbReference>
<feature type="transmembrane region" description="Helical" evidence="1">
    <location>
        <begin position="12"/>
        <end position="34"/>
    </location>
</feature>
<keyword evidence="1" id="KW-0812">Transmembrane</keyword>
<reference evidence="2 3" key="1">
    <citation type="submission" date="2016-11" db="EMBL/GenBank/DDBJ databases">
        <authorList>
            <person name="Jaros S."/>
            <person name="Januszkiewicz K."/>
            <person name="Wedrychowicz H."/>
        </authorList>
    </citation>
    <scope>NUCLEOTIDE SEQUENCE [LARGE SCALE GENOMIC DNA]</scope>
    <source>
        <strain evidence="2 3">DSM 26991</strain>
    </source>
</reference>
<gene>
    <name evidence="2" type="ORF">SAMN05444405_11460</name>
</gene>
<dbReference type="OrthoDB" id="1097130at2"/>
<feature type="transmembrane region" description="Helical" evidence="1">
    <location>
        <begin position="173"/>
        <end position="198"/>
    </location>
</feature>
<name>A0A1M5ERH0_9BACE</name>
<dbReference type="AlphaFoldDB" id="A0A1M5ERH0"/>
<organism evidence="2 3">
    <name type="scientific">Bacteroides luti</name>
    <dbReference type="NCBI Taxonomy" id="1297750"/>
    <lineage>
        <taxon>Bacteria</taxon>
        <taxon>Pseudomonadati</taxon>
        <taxon>Bacteroidota</taxon>
        <taxon>Bacteroidia</taxon>
        <taxon>Bacteroidales</taxon>
        <taxon>Bacteroidaceae</taxon>
        <taxon>Bacteroides</taxon>
    </lineage>
</organism>
<feature type="transmembrane region" description="Helical" evidence="1">
    <location>
        <begin position="40"/>
        <end position="58"/>
    </location>
</feature>
<feature type="transmembrane region" description="Helical" evidence="1">
    <location>
        <begin position="65"/>
        <end position="86"/>
    </location>
</feature>